<accession>A0A386JAL5</accession>
<dbReference type="EMBL" id="KU170628">
    <property type="protein sequence ID" value="AYD68249.1"/>
    <property type="molecule type" value="Genomic_DNA"/>
</dbReference>
<evidence type="ECO:0000313" key="2">
    <source>
        <dbReference type="EMBL" id="AYD68249.1"/>
    </source>
</evidence>
<dbReference type="Proteomes" id="UP000316643">
    <property type="component" value="Genome"/>
</dbReference>
<reference evidence="2 3" key="1">
    <citation type="journal article" date="2017" name="Virol. Sin.">
        <title>Genome analysis of Heliothis virescens ascovirus 3h isolated from China.</title>
        <authorList>
            <person name="Huang G.H."/>
            <person name="Hou D.H."/>
            <person name="Wang M."/>
            <person name="Cheng X.W."/>
            <person name="Hu Z."/>
        </authorList>
    </citation>
    <scope>NUCLEOTIDE SEQUENCE [LARGE SCALE GENOMIC DNA]</scope>
    <source>
        <strain evidence="2">HvAV-3h</strain>
    </source>
</reference>
<evidence type="ECO:0000256" key="1">
    <source>
        <dbReference type="SAM" id="MobiDB-lite"/>
    </source>
</evidence>
<feature type="compositionally biased region" description="Acidic residues" evidence="1">
    <location>
        <begin position="56"/>
        <end position="70"/>
    </location>
</feature>
<proteinExistence type="predicted"/>
<name>A0A386JAL5_9VIRU</name>
<sequence length="105" mass="12349">MCRNCRHTVMVRKHTTNCRKLFNTFVNKTERMRTNKTLSMFKPDTPTGRNTSTPLSDDENDTSSSSNDEDFEFNLPAELLRRRNAAVVSFYRIAERDQRFNHDTL</sequence>
<organism evidence="2 3">
    <name type="scientific">Heliothis virescens ascovirus 3h</name>
    <dbReference type="NCBI Taxonomy" id="1268039"/>
    <lineage>
        <taxon>Viruses</taxon>
        <taxon>Varidnaviria</taxon>
        <taxon>Bamfordvirae</taxon>
        <taxon>Nucleocytoviricota</taxon>
        <taxon>Megaviricetes</taxon>
        <taxon>Pimascovirales</taxon>
        <taxon>Pimascovirales incertae sedis</taxon>
        <taxon>Ascoviridae</taxon>
        <taxon>Ascovirus</taxon>
    </lineage>
</organism>
<feature type="region of interest" description="Disordered" evidence="1">
    <location>
        <begin position="33"/>
        <end position="70"/>
    </location>
</feature>
<protein>
    <submittedName>
        <fullName evidence="2">Uncharacterized protein</fullName>
    </submittedName>
</protein>
<evidence type="ECO:0000313" key="3">
    <source>
        <dbReference type="Proteomes" id="UP000316643"/>
    </source>
</evidence>